<evidence type="ECO:0000256" key="1">
    <source>
        <dbReference type="SAM" id="SignalP"/>
    </source>
</evidence>
<evidence type="ECO:0000313" key="2">
    <source>
        <dbReference type="EMBL" id="MRW89315.1"/>
    </source>
</evidence>
<feature type="signal peptide" evidence="1">
    <location>
        <begin position="1"/>
        <end position="20"/>
    </location>
</feature>
<keyword evidence="1" id="KW-0732">Signal</keyword>
<dbReference type="EMBL" id="WKJK01000002">
    <property type="protein sequence ID" value="MRW89315.1"/>
    <property type="molecule type" value="Genomic_DNA"/>
</dbReference>
<comment type="caution">
    <text evidence="2">The sequence shown here is derived from an EMBL/GenBank/DDBJ whole genome shotgun (WGS) entry which is preliminary data.</text>
</comment>
<organism evidence="2 3">
    <name type="scientific">Duganella guangzhouensis</name>
    <dbReference type="NCBI Taxonomy" id="2666084"/>
    <lineage>
        <taxon>Bacteria</taxon>
        <taxon>Pseudomonadati</taxon>
        <taxon>Pseudomonadota</taxon>
        <taxon>Betaproteobacteria</taxon>
        <taxon>Burkholderiales</taxon>
        <taxon>Oxalobacteraceae</taxon>
        <taxon>Telluria group</taxon>
        <taxon>Duganella</taxon>
    </lineage>
</organism>
<accession>A0A6I2KTP0</accession>
<protein>
    <submittedName>
        <fullName evidence="2">Uncharacterized protein</fullName>
    </submittedName>
</protein>
<keyword evidence="3" id="KW-1185">Reference proteome</keyword>
<name>A0A6I2KTP0_9BURK</name>
<dbReference type="RefSeq" id="WP_154373663.1">
    <property type="nucleotide sequence ID" value="NZ_WKJK01000002.1"/>
</dbReference>
<sequence length="144" mass="15425">MKSALQLMVLIAAGMSNAHAVCGVQSVEVSSGKLEVGRWDVVSPEIHRLTLPNGFALGLQIEPASPEKSKEIAKKLAGYPPVEWVKISLYDLRGPQPKQLTYTWGGANSYQGYGPGGGADRVREIGEPGIELKLTKPKCANTHS</sequence>
<proteinExistence type="predicted"/>
<evidence type="ECO:0000313" key="3">
    <source>
        <dbReference type="Proteomes" id="UP000433309"/>
    </source>
</evidence>
<dbReference type="AlphaFoldDB" id="A0A6I2KTP0"/>
<feature type="chain" id="PRO_5026093620" evidence="1">
    <location>
        <begin position="21"/>
        <end position="144"/>
    </location>
</feature>
<dbReference type="Proteomes" id="UP000433309">
    <property type="component" value="Unassembled WGS sequence"/>
</dbReference>
<reference evidence="2 3" key="1">
    <citation type="submission" date="2019-11" db="EMBL/GenBank/DDBJ databases">
        <title>Novel species isolated from a subtropical stream in China.</title>
        <authorList>
            <person name="Lu H."/>
        </authorList>
    </citation>
    <scope>NUCLEOTIDE SEQUENCE [LARGE SCALE GENOMIC DNA]</scope>
    <source>
        <strain evidence="2 3">FT80W</strain>
    </source>
</reference>
<gene>
    <name evidence="2" type="ORF">GJ699_04900</name>
</gene>